<evidence type="ECO:0000256" key="1">
    <source>
        <dbReference type="ARBA" id="ARBA00022722"/>
    </source>
</evidence>
<proteinExistence type="predicted"/>
<dbReference type="EMBL" id="LGRX02028781">
    <property type="protein sequence ID" value="KAK3247642.1"/>
    <property type="molecule type" value="Genomic_DNA"/>
</dbReference>
<feature type="compositionally biased region" description="Polar residues" evidence="3">
    <location>
        <begin position="25"/>
        <end position="37"/>
    </location>
</feature>
<dbReference type="PANTHER" id="PTHR11046">
    <property type="entry name" value="OLIGORIBONUCLEASE, MITOCHONDRIAL"/>
    <property type="match status" value="1"/>
</dbReference>
<feature type="region of interest" description="Disordered" evidence="3">
    <location>
        <begin position="1"/>
        <end position="37"/>
    </location>
</feature>
<evidence type="ECO:0000313" key="6">
    <source>
        <dbReference type="Proteomes" id="UP001190700"/>
    </source>
</evidence>
<dbReference type="InterPro" id="IPR022894">
    <property type="entry name" value="Oligoribonuclease"/>
</dbReference>
<name>A0AAE0F179_9CHLO</name>
<evidence type="ECO:0000313" key="4">
    <source>
        <dbReference type="EMBL" id="KAK3247642.1"/>
    </source>
</evidence>
<feature type="region of interest" description="Disordered" evidence="3">
    <location>
        <begin position="1276"/>
        <end position="1330"/>
    </location>
</feature>
<keyword evidence="1" id="KW-0378">Hydrolase</keyword>
<organism evidence="4 6">
    <name type="scientific">Cymbomonas tetramitiformis</name>
    <dbReference type="NCBI Taxonomy" id="36881"/>
    <lineage>
        <taxon>Eukaryota</taxon>
        <taxon>Viridiplantae</taxon>
        <taxon>Chlorophyta</taxon>
        <taxon>Pyramimonadophyceae</taxon>
        <taxon>Pyramimonadales</taxon>
        <taxon>Pyramimonadaceae</taxon>
        <taxon>Cymbomonas</taxon>
    </lineage>
</organism>
<dbReference type="PANTHER" id="PTHR11046:SF25">
    <property type="match status" value="1"/>
</dbReference>
<reference evidence="4" key="2">
    <citation type="submission" date="2023-06" db="EMBL/GenBank/DDBJ databases">
        <title>Long-read-based genome assembly of the green algal bacterivore Cymbomonas tetramitiformis.</title>
        <authorList>
            <person name="Gyaltshen Y."/>
            <person name="Rozenberg A."/>
            <person name="Paasch A."/>
            <person name="Burns J.A."/>
            <person name="Warring S."/>
            <person name="Larson R."/>
            <person name="Maurer-Alcala X."/>
            <person name="Dacks J."/>
            <person name="Kim E."/>
        </authorList>
    </citation>
    <scope>NUCLEOTIDE SEQUENCE</scope>
    <source>
        <strain evidence="4">PLY_AMNH</strain>
    </source>
</reference>
<dbReference type="Proteomes" id="UP001190700">
    <property type="component" value="Unassembled WGS sequence"/>
</dbReference>
<feature type="coiled-coil region" evidence="2">
    <location>
        <begin position="143"/>
        <end position="177"/>
    </location>
</feature>
<feature type="compositionally biased region" description="Low complexity" evidence="3">
    <location>
        <begin position="1316"/>
        <end position="1327"/>
    </location>
</feature>
<feature type="compositionally biased region" description="Basic and acidic residues" evidence="3">
    <location>
        <begin position="1283"/>
        <end position="1315"/>
    </location>
</feature>
<sequence length="1369" mass="146915">MSERASETLSSLCQKSHSVQERTLPATTSPVCQERGGTSQCYNTPASHNVDVPEYLSNSAVLSADVSERALGTLTTSLRQASVDEPDVLPRRLSFVKANLAYYQAYEAACAYENEVQMDLLLQVSADTVRESSQKVDSMSQQLAKSKEAVSKERQAVTSLKREISSAKRAAKDVKARHTTLERTLKKLTVSHAQKLAAAQKQITQAQTAVDKVTPELGLAKRQLESRANASKANILKEPEAEKKSRMEEQKQHERDLRELKKELTHKVEEANSDADKLIESKTLATVSSLRGTRSGGGTRQFTSPKDIRDDLKRRSHAVRIAELRRQQKVAALKAENLALKKLAVAKTSKEKKRRNQVAYLRTGKEKVAVTKAKEKVASLTDENTFLHLENADLRANIEEFTSSDDVVTFEGGKYLDVVRQTYYDLLTQNVAAERIEPIIRTVLRRFTGRKMGNLPRKSLCREMYTECLGLAQMQLGEVLTDPTLKHATHSTDGTSKWQDKFNGGIQKTLEEGLEDIEKAVTTLHPGSAARKVVNKILVVTKTTMSDRCATVKKFNLENFVDIRIRALKETAGIGWEALTEDERTELSRVNDLYCGCHLGVAITDGAAFGVKVWEAIDMGVDTAEDLSKAMQGVNERADTPHNKRAEAGAVALDIRQTCKGLQKRGCEAAGVPERFSEHCRRQREAEGVQVVGDQLVHLKPFKGNRYLVLLDNAAGAIFHNNDVLSFLEPVQGAERSVWEIQHSGDSNKLLSAIRDGHKDRSKLAGCKALGLLGVAVSHPLMKAVKAERGHVLDMNPRYLEMREKFRTWSSDASKVVSGKERLFLDIPLSENSHLVALRNALHAFKSSDTEVQQILELIFCVLCGVVERLLPDHFDNGKFANPTEVLRQETSACPKHNDAAERDFATLDRRLREMPNASTRCLEGIIMFANNNTAEWLSQKTDGDQARHMKAARSLKHDIIATFKRRKMEMREAQNRDLAVKKSVEVARLSKLRAEQEALATSTRLWTTTREQVLAELNSISARIKAAGASGAAASNGAGEVEAAGAVGAAASNGAGEVEAAGAAGVAASNGAGEVEAAGAVGVAASNGAGEVEAAGASGAAASNGDGEVEAAGAVGAAANNGAGEVEAAGAVGAAASNGAGEVEAAGAAGAAASNGVGEVEAAGAAGAAASNGAGEAEAAGAAGAAASNGVGEVEAAGAAGAAASNGAGEAEAVGGVGHSNVGGMAHSSLTLSENLIKFIEQNSGNERAVAPVDDERMERNAEAKAQILQTKKQGILSGIMSKEEKNRMDRERRDRMEERKAQEQAEKERRNAEARAQATAQAAAKEAVRQEKEAKVKAAGLEWARKHIAGWFKRLVYQSVGKSSVPG</sequence>
<protein>
    <submittedName>
        <fullName evidence="4">Uncharacterized protein</fullName>
    </submittedName>
</protein>
<keyword evidence="2" id="KW-0175">Coiled coil</keyword>
<accession>A0AAE0F179</accession>
<keyword evidence="1" id="KW-0540">Nuclease</keyword>
<keyword evidence="6" id="KW-1185">Reference proteome</keyword>
<reference evidence="4 6" key="1">
    <citation type="journal article" date="2015" name="Genome Biol. Evol.">
        <title>Comparative Genomics of a Bacterivorous Green Alga Reveals Evolutionary Causalities and Consequences of Phago-Mixotrophic Mode of Nutrition.</title>
        <authorList>
            <person name="Burns J.A."/>
            <person name="Paasch A."/>
            <person name="Narechania A."/>
            <person name="Kim E."/>
        </authorList>
    </citation>
    <scope>NUCLEOTIDE SEQUENCE [LARGE SCALE GENOMIC DNA]</scope>
    <source>
        <strain evidence="4">PLY_AMNH</strain>
    </source>
</reference>
<evidence type="ECO:0000256" key="2">
    <source>
        <dbReference type="SAM" id="Coils"/>
    </source>
</evidence>
<gene>
    <name evidence="5" type="ORF">CYMTET_12930</name>
    <name evidence="4" type="ORF">CYMTET_42864</name>
</gene>
<evidence type="ECO:0000313" key="5">
    <source>
        <dbReference type="EMBL" id="KAK3279173.1"/>
    </source>
</evidence>
<feature type="compositionally biased region" description="Basic and acidic residues" evidence="3">
    <location>
        <begin position="235"/>
        <end position="255"/>
    </location>
</feature>
<feature type="compositionally biased region" description="Polar residues" evidence="3">
    <location>
        <begin position="7"/>
        <end position="17"/>
    </location>
</feature>
<dbReference type="EMBL" id="LGRX02005096">
    <property type="protein sequence ID" value="KAK3279173.1"/>
    <property type="molecule type" value="Genomic_DNA"/>
</dbReference>
<dbReference type="GO" id="GO:0000175">
    <property type="term" value="F:3'-5'-RNA exonuclease activity"/>
    <property type="evidence" value="ECO:0007669"/>
    <property type="project" value="InterPro"/>
</dbReference>
<comment type="caution">
    <text evidence="4">The sequence shown here is derived from an EMBL/GenBank/DDBJ whole genome shotgun (WGS) entry which is preliminary data.</text>
</comment>
<evidence type="ECO:0000256" key="3">
    <source>
        <dbReference type="SAM" id="MobiDB-lite"/>
    </source>
</evidence>
<feature type="region of interest" description="Disordered" evidence="3">
    <location>
        <begin position="224"/>
        <end position="255"/>
    </location>
</feature>